<dbReference type="InterPro" id="IPR036890">
    <property type="entry name" value="HATPase_C_sf"/>
</dbReference>
<dbReference type="Proteomes" id="UP000093352">
    <property type="component" value="Unassembled WGS sequence"/>
</dbReference>
<proteinExistence type="predicted"/>
<gene>
    <name evidence="2" type="ORF">BBG48_003335</name>
</gene>
<keyword evidence="1" id="KW-1133">Transmembrane helix</keyword>
<comment type="caution">
    <text evidence="2">The sequence shown here is derived from an EMBL/GenBank/DDBJ whole genome shotgun (WGS) entry which is preliminary data.</text>
</comment>
<dbReference type="Gene3D" id="3.30.565.10">
    <property type="entry name" value="Histidine kinase-like ATPase, C-terminal domain"/>
    <property type="match status" value="1"/>
</dbReference>
<keyword evidence="1" id="KW-0812">Transmembrane</keyword>
<dbReference type="STRING" id="1871336.BBG48_05900"/>
<dbReference type="EMBL" id="MBEW02000005">
    <property type="protein sequence ID" value="RDY21626.1"/>
    <property type="molecule type" value="Genomic_DNA"/>
</dbReference>
<feature type="transmembrane region" description="Helical" evidence="1">
    <location>
        <begin position="9"/>
        <end position="28"/>
    </location>
</feature>
<evidence type="ECO:0000256" key="1">
    <source>
        <dbReference type="SAM" id="Phobius"/>
    </source>
</evidence>
<sequence length="410" mass="47866">MCMCLVCSLLMYLIIVISFFTLFYEFNFNSKRKYLSFFILLFTFFSLSMLRLKENNIAVFEKIKFPNHFFFIFSIINLTISIALLYFDIKKINQTLSQESVKEGFDYLPMGLSFYDENGYQIMCNDVMHNLIIEIDCLNILEIDDIMQRLIDISVEQNLPNVIYIKSGHTIRLSGDRVWQFKKIITNQNDAKYIQLTAYDITDIYKLICEENKKTEKLKMMAKDIENLSKDMLKIIREQEILNAKINLHNKMGAVLLESKNYFEQPSSKKKASLLQSYSKVFEMLSGVDQEDKNDNEFKRLKELCKKLNIDMKYTGQILDSKPIRKITAEAMRQCITNTLKHAGGTEIYVDMSYDKVYISNNGTPPKEKIVEGTGLKSLRQLCEKSGYQMIVDSFPNFILTIIFSENRGF</sequence>
<reference evidence="2 3" key="1">
    <citation type="journal article" date="2016" name="Genome Announc.">
        <title>Draft Genome Sequence of Criibacterium bergeronii gen. nov., sp. nov., Strain CCRI-22567T, Isolated from a Vaginal Sample from a Woman with Bacterial Vaginosis.</title>
        <authorList>
            <person name="Maheux A.F."/>
            <person name="Berube E."/>
            <person name="Boudreau D.K."/>
            <person name="Raymond F."/>
            <person name="Corbeil J."/>
            <person name="Roy P.H."/>
            <person name="Boissinot M."/>
            <person name="Omar R.F."/>
        </authorList>
    </citation>
    <scope>NUCLEOTIDE SEQUENCE [LARGE SCALE GENOMIC DNA]</scope>
    <source>
        <strain evidence="2 3">CCRI-22567</strain>
    </source>
</reference>
<dbReference type="AlphaFoldDB" id="A0A371IMH0"/>
<keyword evidence="1" id="KW-0472">Membrane</keyword>
<feature type="transmembrane region" description="Helical" evidence="1">
    <location>
        <begin position="34"/>
        <end position="53"/>
    </location>
</feature>
<name>A0A371IMH0_9FIRM</name>
<evidence type="ECO:0000313" key="3">
    <source>
        <dbReference type="Proteomes" id="UP000093352"/>
    </source>
</evidence>
<evidence type="ECO:0000313" key="2">
    <source>
        <dbReference type="EMBL" id="RDY21626.1"/>
    </source>
</evidence>
<protein>
    <recommendedName>
        <fullName evidence="4">ATP-binding protein</fullName>
    </recommendedName>
</protein>
<keyword evidence="3" id="KW-1185">Reference proteome</keyword>
<feature type="transmembrane region" description="Helical" evidence="1">
    <location>
        <begin position="65"/>
        <end position="87"/>
    </location>
</feature>
<evidence type="ECO:0008006" key="4">
    <source>
        <dbReference type="Google" id="ProtNLM"/>
    </source>
</evidence>
<organism evidence="2 3">
    <name type="scientific">Criibacterium bergeronii</name>
    <dbReference type="NCBI Taxonomy" id="1871336"/>
    <lineage>
        <taxon>Bacteria</taxon>
        <taxon>Bacillati</taxon>
        <taxon>Bacillota</taxon>
        <taxon>Clostridia</taxon>
        <taxon>Peptostreptococcales</taxon>
        <taxon>Filifactoraceae</taxon>
        <taxon>Criibacterium</taxon>
    </lineage>
</organism>
<accession>A0A371IMH0</accession>